<keyword evidence="3" id="KW-1185">Reference proteome</keyword>
<accession>A0ABP6TV85</accession>
<protein>
    <recommendedName>
        <fullName evidence="1">DUF397 domain-containing protein</fullName>
    </recommendedName>
</protein>
<evidence type="ECO:0000313" key="3">
    <source>
        <dbReference type="Proteomes" id="UP001501455"/>
    </source>
</evidence>
<sequence length="67" mass="7180">MIESWAWRKSRASKAVDDCVEVACTGVEVRVRDSKRRGGDIVALTPAAWASFLRALDGPSSAPCADS</sequence>
<name>A0ABP6TV85_9ACTN</name>
<dbReference type="InterPro" id="IPR007278">
    <property type="entry name" value="DUF397"/>
</dbReference>
<comment type="caution">
    <text evidence="2">The sequence shown here is derived from an EMBL/GenBank/DDBJ whole genome shotgun (WGS) entry which is preliminary data.</text>
</comment>
<dbReference type="Pfam" id="PF04149">
    <property type="entry name" value="DUF397"/>
    <property type="match status" value="1"/>
</dbReference>
<proteinExistence type="predicted"/>
<reference evidence="3" key="1">
    <citation type="journal article" date="2019" name="Int. J. Syst. Evol. Microbiol.">
        <title>The Global Catalogue of Microorganisms (GCM) 10K type strain sequencing project: providing services to taxonomists for standard genome sequencing and annotation.</title>
        <authorList>
            <consortium name="The Broad Institute Genomics Platform"/>
            <consortium name="The Broad Institute Genome Sequencing Center for Infectious Disease"/>
            <person name="Wu L."/>
            <person name="Ma J."/>
        </authorList>
    </citation>
    <scope>NUCLEOTIDE SEQUENCE [LARGE SCALE GENOMIC DNA]</scope>
    <source>
        <strain evidence="3">JCM 4816</strain>
    </source>
</reference>
<organism evidence="2 3">
    <name type="scientific">Streptomyces prasinosporus</name>
    <dbReference type="NCBI Taxonomy" id="68256"/>
    <lineage>
        <taxon>Bacteria</taxon>
        <taxon>Bacillati</taxon>
        <taxon>Actinomycetota</taxon>
        <taxon>Actinomycetes</taxon>
        <taxon>Kitasatosporales</taxon>
        <taxon>Streptomycetaceae</taxon>
        <taxon>Streptomyces</taxon>
        <taxon>Streptomyces albogriseolus group</taxon>
    </lineage>
</organism>
<evidence type="ECO:0000313" key="2">
    <source>
        <dbReference type="EMBL" id="GAA3498403.1"/>
    </source>
</evidence>
<gene>
    <name evidence="2" type="ORF">GCM10019016_055060</name>
</gene>
<evidence type="ECO:0000259" key="1">
    <source>
        <dbReference type="Pfam" id="PF04149"/>
    </source>
</evidence>
<dbReference type="EMBL" id="BAAAXF010000037">
    <property type="protein sequence ID" value="GAA3498403.1"/>
    <property type="molecule type" value="Genomic_DNA"/>
</dbReference>
<feature type="domain" description="DUF397" evidence="1">
    <location>
        <begin position="6"/>
        <end position="56"/>
    </location>
</feature>
<dbReference type="Proteomes" id="UP001501455">
    <property type="component" value="Unassembled WGS sequence"/>
</dbReference>